<dbReference type="AlphaFoldDB" id="A0A3M2HM48"/>
<gene>
    <name evidence="1" type="ORF">EBB59_10130</name>
</gene>
<evidence type="ECO:0000313" key="2">
    <source>
        <dbReference type="Proteomes" id="UP000275012"/>
    </source>
</evidence>
<dbReference type="OrthoDB" id="6028087at2"/>
<reference evidence="1 2" key="1">
    <citation type="submission" date="2018-10" db="EMBL/GenBank/DDBJ databases">
        <title>Proposal of Lysobacter pythonis sp. nov. isolated from royal pythons (Python regius).</title>
        <authorList>
            <person name="Hans-Juergen B."/>
            <person name="Huptas C."/>
            <person name="Sandra B."/>
            <person name="Igor L."/>
            <person name="Joachim S."/>
            <person name="Siegfried S."/>
            <person name="Mareike W."/>
            <person name="Peter K."/>
        </authorList>
    </citation>
    <scope>NUCLEOTIDE SEQUENCE [LARGE SCALE GENOMIC DNA]</scope>
    <source>
        <strain evidence="1 2">4284/11</strain>
    </source>
</reference>
<name>A0A3M2HM48_9GAMM</name>
<comment type="caution">
    <text evidence="1">The sequence shown here is derived from an EMBL/GenBank/DDBJ whole genome shotgun (WGS) entry which is preliminary data.</text>
</comment>
<keyword evidence="2" id="KW-1185">Reference proteome</keyword>
<sequence length="81" mass="9400">MALLTIPVLLYQCLFVLIQFVASRIGRKTGLVMLVLSLAWTLTHLFFWPLMVLQSVVIVTSWRVFRKRRGHAEKYPAKRNG</sequence>
<accession>A0A3M2HM48</accession>
<protein>
    <submittedName>
        <fullName evidence="1">Uncharacterized protein</fullName>
    </submittedName>
</protein>
<dbReference type="EMBL" id="RFLY01000014">
    <property type="protein sequence ID" value="RMH90791.1"/>
    <property type="molecule type" value="Genomic_DNA"/>
</dbReference>
<proteinExistence type="predicted"/>
<evidence type="ECO:0000313" key="1">
    <source>
        <dbReference type="EMBL" id="RMH90791.1"/>
    </source>
</evidence>
<organism evidence="1 2">
    <name type="scientific">Solilutibacter pythonis</name>
    <dbReference type="NCBI Taxonomy" id="2483112"/>
    <lineage>
        <taxon>Bacteria</taxon>
        <taxon>Pseudomonadati</taxon>
        <taxon>Pseudomonadota</taxon>
        <taxon>Gammaproteobacteria</taxon>
        <taxon>Lysobacterales</taxon>
        <taxon>Lysobacteraceae</taxon>
        <taxon>Solilutibacter</taxon>
    </lineage>
</organism>
<dbReference type="RefSeq" id="WP_122102033.1">
    <property type="nucleotide sequence ID" value="NZ_RFLY01000014.1"/>
</dbReference>
<dbReference type="Proteomes" id="UP000275012">
    <property type="component" value="Unassembled WGS sequence"/>
</dbReference>